<dbReference type="HOGENOM" id="CLU_203139_0_0_9"/>
<reference evidence="2 3" key="1">
    <citation type="submission" date="2010-12" db="EMBL/GenBank/DDBJ databases">
        <authorList>
            <person name="Muzny D."/>
            <person name="Qin X."/>
            <person name="Deng J."/>
            <person name="Jiang H."/>
            <person name="Liu Y."/>
            <person name="Qu J."/>
            <person name="Song X.-Z."/>
            <person name="Zhang L."/>
            <person name="Thornton R."/>
            <person name="Coyle M."/>
            <person name="Francisco L."/>
            <person name="Jackson L."/>
            <person name="Javaid M."/>
            <person name="Korchina V."/>
            <person name="Kovar C."/>
            <person name="Mata R."/>
            <person name="Mathew T."/>
            <person name="Ngo R."/>
            <person name="Nguyen L."/>
            <person name="Nguyen N."/>
            <person name="Okwuonu G."/>
            <person name="Ongeri F."/>
            <person name="Pham C."/>
            <person name="Simmons D."/>
            <person name="Wilczek-Boney K."/>
            <person name="Hale W."/>
            <person name="Jakkamsetti A."/>
            <person name="Pham P."/>
            <person name="Ruth R."/>
            <person name="San Lucas F."/>
            <person name="Warren J."/>
            <person name="Zhang J."/>
            <person name="Zhao Z."/>
            <person name="Zhou C."/>
            <person name="Zhu D."/>
            <person name="Lee S."/>
            <person name="Bess C."/>
            <person name="Blankenburg K."/>
            <person name="Forbes L."/>
            <person name="Fu Q."/>
            <person name="Gubbala S."/>
            <person name="Hirani K."/>
            <person name="Jayaseelan J.C."/>
            <person name="Lara F."/>
            <person name="Munidasa M."/>
            <person name="Palculict T."/>
            <person name="Patil S."/>
            <person name="Pu L.-L."/>
            <person name="Saada N."/>
            <person name="Tang L."/>
            <person name="Weissenberger G."/>
            <person name="Zhu Y."/>
            <person name="Hemphill L."/>
            <person name="Shang Y."/>
            <person name="Youmans B."/>
            <person name="Ayvaz T."/>
            <person name="Ross M."/>
            <person name="Santibanez J."/>
            <person name="Aqrawi P."/>
            <person name="Gross S."/>
            <person name="Joshi V."/>
            <person name="Fowler G."/>
            <person name="Nazareth L."/>
            <person name="Reid J."/>
            <person name="Worley K."/>
            <person name="Petrosino J."/>
            <person name="Highlander S."/>
            <person name="Gibbs R."/>
        </authorList>
    </citation>
    <scope>NUCLEOTIDE SEQUENCE [LARGE SCALE GENOMIC DNA]</scope>
    <source>
        <strain evidence="3">DSM 15952 / CCUG 50447 / LMG 22039 / TP 1.5</strain>
    </source>
</reference>
<protein>
    <submittedName>
        <fullName evidence="2">Uncharacterized protein</fullName>
    </submittedName>
</protein>
<sequence>MKNKNKSRLCKNKQCLKTLPEIYKYRYCESCRNKRSDKLKNVGKGALTVSATILGLVLVKNTSKD</sequence>
<accession>E6LHF1</accession>
<gene>
    <name evidence="2" type="ORF">HMPREF9088_1791</name>
</gene>
<dbReference type="RefSeq" id="WP_007208804.1">
    <property type="nucleotide sequence ID" value="NZ_GL622241.1"/>
</dbReference>
<keyword evidence="3" id="KW-1185">Reference proteome</keyword>
<comment type="caution">
    <text evidence="2">The sequence shown here is derived from an EMBL/GenBank/DDBJ whole genome shotgun (WGS) entry which is preliminary data.</text>
</comment>
<proteinExistence type="predicted"/>
<name>E6LHF1_ENTI1</name>
<dbReference type="OrthoDB" id="2063759at2"/>
<keyword evidence="1" id="KW-1133">Transmembrane helix</keyword>
<evidence type="ECO:0000313" key="3">
    <source>
        <dbReference type="Proteomes" id="UP000010296"/>
    </source>
</evidence>
<organism evidence="2 3">
    <name type="scientific">Enterococcus italicus (strain DSM 15952 / CCUG 50447 / LMG 22039 / TP 1.5)</name>
    <dbReference type="NCBI Taxonomy" id="888064"/>
    <lineage>
        <taxon>Bacteria</taxon>
        <taxon>Bacillati</taxon>
        <taxon>Bacillota</taxon>
        <taxon>Bacilli</taxon>
        <taxon>Lactobacillales</taxon>
        <taxon>Enterococcaceae</taxon>
        <taxon>Enterococcus</taxon>
    </lineage>
</organism>
<dbReference type="AlphaFoldDB" id="E6LHF1"/>
<dbReference type="EMBL" id="AEPV01000069">
    <property type="protein sequence ID" value="EFU73350.1"/>
    <property type="molecule type" value="Genomic_DNA"/>
</dbReference>
<feature type="transmembrane region" description="Helical" evidence="1">
    <location>
        <begin position="42"/>
        <end position="59"/>
    </location>
</feature>
<keyword evidence="1" id="KW-0472">Membrane</keyword>
<keyword evidence="1" id="KW-0812">Transmembrane</keyword>
<dbReference type="STRING" id="888064.HMPREF9088_1791"/>
<dbReference type="Proteomes" id="UP000010296">
    <property type="component" value="Unassembled WGS sequence"/>
</dbReference>
<evidence type="ECO:0000256" key="1">
    <source>
        <dbReference type="SAM" id="Phobius"/>
    </source>
</evidence>
<evidence type="ECO:0000313" key="2">
    <source>
        <dbReference type="EMBL" id="EFU73350.1"/>
    </source>
</evidence>